<feature type="domain" description="S-layer protein C-terminal" evidence="1">
    <location>
        <begin position="3"/>
        <end position="24"/>
    </location>
</feature>
<dbReference type="GO" id="GO:0005199">
    <property type="term" value="F:structural constituent of cell wall"/>
    <property type="evidence" value="ECO:0007669"/>
    <property type="project" value="InterPro"/>
</dbReference>
<dbReference type="GO" id="GO:0009274">
    <property type="term" value="C:peptidoglycan-based cell wall"/>
    <property type="evidence" value="ECO:0007669"/>
    <property type="project" value="InterPro"/>
</dbReference>
<dbReference type="InterPro" id="IPR004903">
    <property type="entry name" value="S-layer_prot"/>
</dbReference>
<name>I7JXC5_9LACO</name>
<feature type="domain" description="S-layer protein C-terminal" evidence="1">
    <location>
        <begin position="26"/>
        <end position="86"/>
    </location>
</feature>
<dbReference type="AlphaFoldDB" id="I7JXC5"/>
<gene>
    <name evidence="2" type="ORF">BN53_09830</name>
</gene>
<comment type="caution">
    <text evidence="2">The sequence shown here is derived from an EMBL/GenBank/DDBJ whole genome shotgun (WGS) entry which is preliminary data.</text>
</comment>
<evidence type="ECO:0000313" key="2">
    <source>
        <dbReference type="EMBL" id="CCI84490.1"/>
    </source>
</evidence>
<protein>
    <recommendedName>
        <fullName evidence="1">S-layer protein C-terminal domain-containing protein</fullName>
    </recommendedName>
</protein>
<reference evidence="2 3" key="1">
    <citation type="submission" date="2012-06" db="EMBL/GenBank/DDBJ databases">
        <title>Draft Genome Sequence of Lactobacillus pasteurii CRBIP 24.76T.</title>
        <authorList>
            <person name="Cousin S."/>
            <person name="Bouchier C."/>
            <person name="Loux V."/>
            <person name="Ma L."/>
            <person name="Creno S."/>
            <person name="Bizet C."/>
            <person name="Clermont D."/>
        </authorList>
    </citation>
    <scope>NUCLEOTIDE SEQUENCE [LARGE SCALE GENOMIC DNA]</scope>
    <source>
        <strain evidence="3">CRBIP 24.76T</strain>
    </source>
</reference>
<accession>I7JXC5</accession>
<organism evidence="2 3">
    <name type="scientific">Lactobacillus pasteurii DSM 23907 = CRBIP 24.76</name>
    <dbReference type="NCBI Taxonomy" id="1423790"/>
    <lineage>
        <taxon>Bacteria</taxon>
        <taxon>Bacillati</taxon>
        <taxon>Bacillota</taxon>
        <taxon>Bacilli</taxon>
        <taxon>Lactobacillales</taxon>
        <taxon>Lactobacillaceae</taxon>
        <taxon>Lactobacillus</taxon>
    </lineage>
</organism>
<sequence>MPSIVKIKDKTYYKLADNNHYVKIINIAGKKRTLRHKAYAYNSKAEKNFLKKFAEGEDLITYGSQVTLKDGKKYYQIGKESYVRASNFVR</sequence>
<evidence type="ECO:0000313" key="3">
    <source>
        <dbReference type="Proteomes" id="UP000009311"/>
    </source>
</evidence>
<proteinExistence type="predicted"/>
<keyword evidence="3" id="KW-1185">Reference proteome</keyword>
<dbReference type="PRINTS" id="PR01729">
    <property type="entry name" value="SURFACELAYER"/>
</dbReference>
<dbReference type="EMBL" id="CAKD01000004">
    <property type="protein sequence ID" value="CCI84490.1"/>
    <property type="molecule type" value="Genomic_DNA"/>
</dbReference>
<dbReference type="GO" id="GO:0030115">
    <property type="term" value="C:S-layer"/>
    <property type="evidence" value="ECO:0007669"/>
    <property type="project" value="InterPro"/>
</dbReference>
<dbReference type="Proteomes" id="UP000009311">
    <property type="component" value="Unassembled WGS sequence"/>
</dbReference>
<dbReference type="InterPro" id="IPR024968">
    <property type="entry name" value="SlpA_C_lactobacillus"/>
</dbReference>
<dbReference type="Pfam" id="PF03217">
    <property type="entry name" value="SlpA"/>
    <property type="match status" value="2"/>
</dbReference>
<evidence type="ECO:0000259" key="1">
    <source>
        <dbReference type="Pfam" id="PF03217"/>
    </source>
</evidence>